<dbReference type="PRINTS" id="PR00976">
    <property type="entry name" value="RIBOSOMALS21"/>
</dbReference>
<dbReference type="AlphaFoldDB" id="A0A9E2BGC2"/>
<dbReference type="GO" id="GO:0005840">
    <property type="term" value="C:ribosome"/>
    <property type="evidence" value="ECO:0007669"/>
    <property type="project" value="UniProtKB-KW"/>
</dbReference>
<dbReference type="Pfam" id="PF01165">
    <property type="entry name" value="Ribosomal_S21"/>
    <property type="match status" value="1"/>
</dbReference>
<dbReference type="GO" id="GO:0003735">
    <property type="term" value="F:structural constituent of ribosome"/>
    <property type="evidence" value="ECO:0007669"/>
    <property type="project" value="InterPro"/>
</dbReference>
<evidence type="ECO:0000256" key="6">
    <source>
        <dbReference type="RuleBase" id="RU000667"/>
    </source>
</evidence>
<sequence>MSEVVRKDNESLDNLVRRFRKQCEKEGIFRDMKKHEYFEPPSVLRRKRGKKKR</sequence>
<evidence type="ECO:0000313" key="8">
    <source>
        <dbReference type="Proteomes" id="UP000811545"/>
    </source>
</evidence>
<accession>A0A9E2BGC2</accession>
<evidence type="ECO:0000256" key="4">
    <source>
        <dbReference type="ARBA" id="ARBA00035135"/>
    </source>
</evidence>
<keyword evidence="2 5" id="KW-0689">Ribosomal protein</keyword>
<dbReference type="HAMAP" id="MF_00358">
    <property type="entry name" value="Ribosomal_bS21"/>
    <property type="match status" value="1"/>
</dbReference>
<dbReference type="Gene3D" id="1.20.5.1150">
    <property type="entry name" value="Ribosomal protein S8"/>
    <property type="match status" value="1"/>
</dbReference>
<comment type="similarity">
    <text evidence="1 5 6">Belongs to the bacterial ribosomal protein bS21 family.</text>
</comment>
<dbReference type="InterPro" id="IPR001911">
    <property type="entry name" value="Ribosomal_bS21"/>
</dbReference>
<organism evidence="7 8">
    <name type="scientific">Psychracetigena formicireducens</name>
    <dbReference type="NCBI Taxonomy" id="2986056"/>
    <lineage>
        <taxon>Bacteria</taxon>
        <taxon>Bacillati</taxon>
        <taxon>Candidatus Lithacetigenota</taxon>
        <taxon>Candidatus Psychracetigena</taxon>
    </lineage>
</organism>
<dbReference type="Proteomes" id="UP000811545">
    <property type="component" value="Unassembled WGS sequence"/>
</dbReference>
<keyword evidence="3 5" id="KW-0687">Ribonucleoprotein</keyword>
<evidence type="ECO:0000256" key="5">
    <source>
        <dbReference type="HAMAP-Rule" id="MF_00358"/>
    </source>
</evidence>
<dbReference type="GO" id="GO:0006412">
    <property type="term" value="P:translation"/>
    <property type="evidence" value="ECO:0007669"/>
    <property type="project" value="UniProtKB-UniRule"/>
</dbReference>
<dbReference type="GO" id="GO:1990904">
    <property type="term" value="C:ribonucleoprotein complex"/>
    <property type="evidence" value="ECO:0007669"/>
    <property type="project" value="UniProtKB-KW"/>
</dbReference>
<evidence type="ECO:0000256" key="1">
    <source>
        <dbReference type="ARBA" id="ARBA00006640"/>
    </source>
</evidence>
<name>A0A9E2BGC2_PSYF1</name>
<dbReference type="NCBIfam" id="TIGR00030">
    <property type="entry name" value="S21p"/>
    <property type="match status" value="1"/>
</dbReference>
<protein>
    <recommendedName>
        <fullName evidence="4 5">Small ribosomal subunit protein bS21</fullName>
    </recommendedName>
</protein>
<gene>
    <name evidence="7" type="primary">rpsU1</name>
    <name evidence="5" type="synonym">rpsU</name>
    <name evidence="7" type="ORF">DDT42_00952</name>
</gene>
<proteinExistence type="inferred from homology"/>
<reference evidence="7 8" key="1">
    <citation type="journal article" date="2021" name="bioRxiv">
        <title>Unique metabolic strategies in Hadean analogues reveal hints for primordial physiology.</title>
        <authorList>
            <person name="Nobu M.K."/>
            <person name="Nakai R."/>
            <person name="Tamazawa S."/>
            <person name="Mori H."/>
            <person name="Toyoda A."/>
            <person name="Ijiri A."/>
            <person name="Suzuki S."/>
            <person name="Kurokawa K."/>
            <person name="Kamagata Y."/>
            <person name="Tamaki H."/>
        </authorList>
    </citation>
    <scope>NUCLEOTIDE SEQUENCE [LARGE SCALE GENOMIC DNA]</scope>
    <source>
        <strain evidence="7">BS525</strain>
    </source>
</reference>
<dbReference type="EMBL" id="QLTW01000046">
    <property type="protein sequence ID" value="MBT9145083.1"/>
    <property type="molecule type" value="Genomic_DNA"/>
</dbReference>
<evidence type="ECO:0000313" key="7">
    <source>
        <dbReference type="EMBL" id="MBT9145083.1"/>
    </source>
</evidence>
<comment type="caution">
    <text evidence="7">The sequence shown here is derived from an EMBL/GenBank/DDBJ whole genome shotgun (WGS) entry which is preliminary data.</text>
</comment>
<evidence type="ECO:0000256" key="2">
    <source>
        <dbReference type="ARBA" id="ARBA00022980"/>
    </source>
</evidence>
<dbReference type="InterPro" id="IPR038380">
    <property type="entry name" value="Ribosomal_bS21_sf"/>
</dbReference>
<evidence type="ECO:0000256" key="3">
    <source>
        <dbReference type="ARBA" id="ARBA00023274"/>
    </source>
</evidence>